<proteinExistence type="predicted"/>
<keyword evidence="2" id="KW-1185">Reference proteome</keyword>
<organism evidence="1 2">
    <name type="scientific">Senna tora</name>
    <dbReference type="NCBI Taxonomy" id="362788"/>
    <lineage>
        <taxon>Eukaryota</taxon>
        <taxon>Viridiplantae</taxon>
        <taxon>Streptophyta</taxon>
        <taxon>Embryophyta</taxon>
        <taxon>Tracheophyta</taxon>
        <taxon>Spermatophyta</taxon>
        <taxon>Magnoliopsida</taxon>
        <taxon>eudicotyledons</taxon>
        <taxon>Gunneridae</taxon>
        <taxon>Pentapetalae</taxon>
        <taxon>rosids</taxon>
        <taxon>fabids</taxon>
        <taxon>Fabales</taxon>
        <taxon>Fabaceae</taxon>
        <taxon>Caesalpinioideae</taxon>
        <taxon>Cassia clade</taxon>
        <taxon>Senna</taxon>
    </lineage>
</organism>
<gene>
    <name evidence="1" type="ORF">G2W53_033284</name>
</gene>
<accession>A0A834SYZ0</accession>
<reference evidence="1" key="1">
    <citation type="submission" date="2020-09" db="EMBL/GenBank/DDBJ databases">
        <title>Genome-Enabled Discovery of Anthraquinone Biosynthesis in Senna tora.</title>
        <authorList>
            <person name="Kang S.-H."/>
            <person name="Pandey R.P."/>
            <person name="Lee C.-M."/>
            <person name="Sim J.-S."/>
            <person name="Jeong J.-T."/>
            <person name="Choi B.-S."/>
            <person name="Jung M."/>
            <person name="Ginzburg D."/>
            <person name="Zhao K."/>
            <person name="Won S.Y."/>
            <person name="Oh T.-J."/>
            <person name="Yu Y."/>
            <person name="Kim N.-H."/>
            <person name="Lee O.R."/>
            <person name="Lee T.-H."/>
            <person name="Bashyal P."/>
            <person name="Kim T.-S."/>
            <person name="Lee W.-H."/>
            <person name="Kawkins C."/>
            <person name="Kim C.-K."/>
            <person name="Kim J.S."/>
            <person name="Ahn B.O."/>
            <person name="Rhee S.Y."/>
            <person name="Sohng J.K."/>
        </authorList>
    </citation>
    <scope>NUCLEOTIDE SEQUENCE</scope>
    <source>
        <tissue evidence="1">Leaf</tissue>
    </source>
</reference>
<sequence length="24" mass="2616">MGKFIVKSAYQAISSSMSVNIEPQ</sequence>
<name>A0A834SYZ0_9FABA</name>
<dbReference type="AlphaFoldDB" id="A0A834SYZ0"/>
<dbReference type="Proteomes" id="UP000634136">
    <property type="component" value="Unassembled WGS sequence"/>
</dbReference>
<comment type="caution">
    <text evidence="1">The sequence shown here is derived from an EMBL/GenBank/DDBJ whole genome shotgun (WGS) entry which is preliminary data.</text>
</comment>
<evidence type="ECO:0000313" key="2">
    <source>
        <dbReference type="Proteomes" id="UP000634136"/>
    </source>
</evidence>
<dbReference type="EMBL" id="JAAIUW010000010">
    <property type="protein sequence ID" value="KAF7812308.1"/>
    <property type="molecule type" value="Genomic_DNA"/>
</dbReference>
<protein>
    <submittedName>
        <fullName evidence="1">Uncharacterized protein</fullName>
    </submittedName>
</protein>
<evidence type="ECO:0000313" key="1">
    <source>
        <dbReference type="EMBL" id="KAF7812308.1"/>
    </source>
</evidence>